<feature type="region of interest" description="Disordered" evidence="6">
    <location>
        <begin position="1289"/>
        <end position="1349"/>
    </location>
</feature>
<dbReference type="CDD" id="cd18787">
    <property type="entry name" value="SF2_C_DEAD"/>
    <property type="match status" value="1"/>
</dbReference>
<feature type="domain" description="Helicase C-terminal" evidence="7">
    <location>
        <begin position="1041"/>
        <end position="1215"/>
    </location>
</feature>
<accession>A0A2A9M943</accession>
<feature type="compositionally biased region" description="Low complexity" evidence="6">
    <location>
        <begin position="1445"/>
        <end position="1454"/>
    </location>
</feature>
<feature type="compositionally biased region" description="Low complexity" evidence="6">
    <location>
        <begin position="184"/>
        <end position="198"/>
    </location>
</feature>
<feature type="compositionally biased region" description="Low complexity" evidence="6">
    <location>
        <begin position="1307"/>
        <end position="1328"/>
    </location>
</feature>
<dbReference type="EC" id="3.6.4.13" evidence="5"/>
<feature type="region of interest" description="Disordered" evidence="6">
    <location>
        <begin position="1401"/>
        <end position="1490"/>
    </location>
</feature>
<keyword evidence="2 5" id="KW-0378">Hydrolase</keyword>
<feature type="region of interest" description="Disordered" evidence="6">
    <location>
        <begin position="909"/>
        <end position="932"/>
    </location>
</feature>
<dbReference type="GO" id="GO:0003723">
    <property type="term" value="F:RNA binding"/>
    <property type="evidence" value="ECO:0007669"/>
    <property type="project" value="UniProtKB-UniRule"/>
</dbReference>
<dbReference type="SUPFAM" id="SSF52540">
    <property type="entry name" value="P-loop containing nucleoside triphosphate hydrolases"/>
    <property type="match status" value="2"/>
</dbReference>
<keyword evidence="9" id="KW-1185">Reference proteome</keyword>
<feature type="region of interest" description="Disordered" evidence="6">
    <location>
        <begin position="609"/>
        <end position="647"/>
    </location>
</feature>
<feature type="region of interest" description="Disordered" evidence="6">
    <location>
        <begin position="1232"/>
        <end position="1270"/>
    </location>
</feature>
<reference evidence="8 9" key="1">
    <citation type="submission" date="2017-09" db="EMBL/GenBank/DDBJ databases">
        <title>Genome sequencing of Besnoitia besnoiti strain Bb-Ger1.</title>
        <authorList>
            <person name="Schares G."/>
            <person name="Venepally P."/>
            <person name="Lorenzi H.A."/>
        </authorList>
    </citation>
    <scope>NUCLEOTIDE SEQUENCE [LARGE SCALE GENOMIC DNA]</scope>
    <source>
        <strain evidence="8 9">Bb-Ger1</strain>
    </source>
</reference>
<protein>
    <recommendedName>
        <fullName evidence="5">ATP-dependent RNA helicase</fullName>
        <ecNumber evidence="5">3.6.4.13</ecNumber>
    </recommendedName>
</protein>
<comment type="catalytic activity">
    <reaction evidence="5">
        <text>ATP + H2O = ADP + phosphate + H(+)</text>
        <dbReference type="Rhea" id="RHEA:13065"/>
        <dbReference type="ChEBI" id="CHEBI:15377"/>
        <dbReference type="ChEBI" id="CHEBI:15378"/>
        <dbReference type="ChEBI" id="CHEBI:30616"/>
        <dbReference type="ChEBI" id="CHEBI:43474"/>
        <dbReference type="ChEBI" id="CHEBI:456216"/>
        <dbReference type="EC" id="3.6.4.13"/>
    </reaction>
</comment>
<dbReference type="InterPro" id="IPR014001">
    <property type="entry name" value="Helicase_ATP-bd"/>
</dbReference>
<keyword evidence="4 5" id="KW-0694">RNA-binding</keyword>
<comment type="caution">
    <text evidence="8">The sequence shown here is derived from an EMBL/GenBank/DDBJ whole genome shotgun (WGS) entry which is preliminary data.</text>
</comment>
<keyword evidence="3 5" id="KW-0067">ATP-binding</keyword>
<dbReference type="PROSITE" id="PS51194">
    <property type="entry name" value="HELICASE_CTER"/>
    <property type="match status" value="1"/>
</dbReference>
<sequence>MGTGRLRMIAPLRRRPRARWSLSTRAGVRGRAEAWWSWARPSLPTSSPASASAPSSCSSPLQPVSASQSSTCLSPLPGGLPSPVSFAVPPYSPPSSGLNCLLAVAPWAATVRPSSLSAASRSFSSAWASPCPPGEVSFPSAATSCAAAALPTPGSAAAGGLLAPSRRLSLALVSLRKPHHAGLRRLSSAARRGEGAASPFAPEDEARAPRQSCFTVLPRPPDPDMPQAPKRAGVTPLARGADADADGRASVPSASASSPVSVLRSPTQADLSGAGKCPTAAFKPAASRDSFPLPPAGWSQTPRPSSGAGALESAYPNFAALDVHPVLVERLRQLQIHAPTATQISAFLLIDKGRDCVIVDRTGTGKTLAFLLPFLNKIYKLHDILLLAQLEPSPAPGAAIHCGVGAGDQPTSATAGDASGDSPSPLGARPPEHAASSSPPSAKKSVGRMLQEQLMRRQEEALARHAALSPTPTVWEKRAELSSDDDSAASALEDALSAAGLQADVLNPLGALRPAVLLLPTHDMVADALHMLRRLDVLGRLQIQCLSGVERNVRERLGAEAEAAEAQAVRELRRHFGGAGAQAPPAAASRGKALDVDDAQPAERLEAAAERERDLGRAGESRGWEGARRRRAEEAMESRDAKRDAADEDMRVWHGQVLRRPRLTADGALLTETRPFTEKRVKNIHEIRLRGSERAGLQEVWRSEALQVDGAQTQQDEGEEPLRASVRLVESREQTGASALETGKDLEDNNPAFQVCSLPVLHKPRIRWGAVDLVITTPHLFLEDLERFRGENLQPSLLILDEVDDLLHARGSRTLLMDILGYCRPRVPVPVPHTAKPPLPEFEPCQVVFSGATLASLGPCSPGVMLIERFGSASEVSPLARHQLRDEVKQLWIRLNAERLEELQALARPPWRSARAEEEEEEDDAAGDGEAEGRSLATVLGEKRHMQHELASAPDAGGRPAGEGGRRRRVKGGLITGTELAEQTKTDFILLGGNLPVFLRRRHQKQRAEAQALETSTLVAESGANTNSKRKLRMQVSWDHRVDILLGLLAAFPVDRTVVFVNSVDRCIRLFDFFRDRGWPVVSFHRKMSMKHRTRALARLMLPPPDAAEEADDEGEDDEARGGRCAQELSPASLMIATDLACRGLDLQGVQHVINFDFPSDALAYIHRAGRTCRRPSRSRSVSADDNPFCLVSNLISDDDFPLASSLYFLQQEKQSLEKTFSRKASFKARYNRHREAEKRRKKEAEREEALAVEGAREESDSDDGQSSAGCADVDQLWKQMYRLSLRGNASRARGEAGKHTSARLTSRSAGRGEAAGEGSASGEASGARSRDRGRRLGRLKTLDEGGDEAELSARVEALQRNYRLVSRLLGGAVWSEDGKVACIEAPRSFFDLEDENADEAGRKGTRFSASHGREPDRFLGSRLATRGRRTGPVGGSLHTDASDGEAAGEGAEAPHGVRGGRWQAESQASPVPEEIDPPARSDGRSTGSCGRALQMRAKLFADDSDEEEASAGLRGEGLGAGAGAAERSLQRGVPRHAPPPTGRTEPWTEEDYDRFVVRRFQPVQGTRGRAGRGVDSRLAPMAHLQRKAAEMRTKMLMNNFGASDESFDEDLKV</sequence>
<feature type="region of interest" description="Disordered" evidence="6">
    <location>
        <begin position="1503"/>
        <end position="1551"/>
    </location>
</feature>
<feature type="region of interest" description="Disordered" evidence="6">
    <location>
        <begin position="947"/>
        <end position="970"/>
    </location>
</feature>
<feature type="compositionally biased region" description="Acidic residues" evidence="6">
    <location>
        <begin position="1107"/>
        <end position="1119"/>
    </location>
</feature>
<dbReference type="EMBL" id="NWUJ01000006">
    <property type="protein sequence ID" value="PFH34515.1"/>
    <property type="molecule type" value="Genomic_DNA"/>
</dbReference>
<evidence type="ECO:0000256" key="3">
    <source>
        <dbReference type="ARBA" id="ARBA00022840"/>
    </source>
</evidence>
<dbReference type="GO" id="GO:0016787">
    <property type="term" value="F:hydrolase activity"/>
    <property type="evidence" value="ECO:0007669"/>
    <property type="project" value="UniProtKB-KW"/>
</dbReference>
<dbReference type="Pfam" id="PF00270">
    <property type="entry name" value="DEAD"/>
    <property type="match status" value="1"/>
</dbReference>
<dbReference type="InterPro" id="IPR027417">
    <property type="entry name" value="P-loop_NTPase"/>
</dbReference>
<dbReference type="Gene3D" id="3.40.50.300">
    <property type="entry name" value="P-loop containing nucleotide triphosphate hydrolases"/>
    <property type="match status" value="2"/>
</dbReference>
<dbReference type="GO" id="GO:0003724">
    <property type="term" value="F:RNA helicase activity"/>
    <property type="evidence" value="ECO:0007669"/>
    <property type="project" value="UniProtKB-EC"/>
</dbReference>
<dbReference type="STRING" id="94643.A0A2A9M943"/>
<name>A0A2A9M943_BESBE</name>
<keyword evidence="5 8" id="KW-0347">Helicase</keyword>
<dbReference type="SMART" id="SM00490">
    <property type="entry name" value="HELICc"/>
    <property type="match status" value="1"/>
</dbReference>
<comment type="function">
    <text evidence="5">RNA helicase.</text>
</comment>
<organism evidence="8 9">
    <name type="scientific">Besnoitia besnoiti</name>
    <name type="common">Apicomplexan protozoan</name>
    <dbReference type="NCBI Taxonomy" id="94643"/>
    <lineage>
        <taxon>Eukaryota</taxon>
        <taxon>Sar</taxon>
        <taxon>Alveolata</taxon>
        <taxon>Apicomplexa</taxon>
        <taxon>Conoidasida</taxon>
        <taxon>Coccidia</taxon>
        <taxon>Eucoccidiorida</taxon>
        <taxon>Eimeriorina</taxon>
        <taxon>Sarcocystidae</taxon>
        <taxon>Besnoitia</taxon>
    </lineage>
</organism>
<feature type="compositionally biased region" description="Low complexity" evidence="6">
    <location>
        <begin position="433"/>
        <end position="442"/>
    </location>
</feature>
<proteinExistence type="inferred from homology"/>
<comment type="similarity">
    <text evidence="5">Belongs to the DEAD box helicase family.</text>
</comment>
<evidence type="ECO:0000256" key="2">
    <source>
        <dbReference type="ARBA" id="ARBA00022801"/>
    </source>
</evidence>
<feature type="compositionally biased region" description="Low complexity" evidence="6">
    <location>
        <begin position="248"/>
        <end position="266"/>
    </location>
</feature>
<comment type="domain">
    <text evidence="5">The Q motif is unique to and characteristic of the DEAD box family of RNA helicases and controls ATP binding and hydrolysis.</text>
</comment>
<dbReference type="GeneID" id="40311474"/>
<dbReference type="GO" id="GO:0005524">
    <property type="term" value="F:ATP binding"/>
    <property type="evidence" value="ECO:0007669"/>
    <property type="project" value="UniProtKB-UniRule"/>
</dbReference>
<feature type="compositionally biased region" description="Acidic residues" evidence="6">
    <location>
        <begin position="917"/>
        <end position="930"/>
    </location>
</feature>
<dbReference type="Pfam" id="PF00271">
    <property type="entry name" value="Helicase_C"/>
    <property type="match status" value="1"/>
</dbReference>
<dbReference type="KEGG" id="bbes:BESB_065470"/>
<feature type="region of interest" description="Disordered" evidence="6">
    <location>
        <begin position="1102"/>
        <end position="1124"/>
    </location>
</feature>
<dbReference type="InterPro" id="IPR001650">
    <property type="entry name" value="Helicase_C-like"/>
</dbReference>
<keyword evidence="1 5" id="KW-0547">Nucleotide-binding</keyword>
<feature type="region of interest" description="Disordered" evidence="6">
    <location>
        <begin position="184"/>
        <end position="309"/>
    </location>
</feature>
<dbReference type="OrthoDB" id="432247at2759"/>
<dbReference type="SMART" id="SM00487">
    <property type="entry name" value="DEXDc"/>
    <property type="match status" value="1"/>
</dbReference>
<evidence type="ECO:0000313" key="9">
    <source>
        <dbReference type="Proteomes" id="UP000224006"/>
    </source>
</evidence>
<dbReference type="VEuPathDB" id="ToxoDB:BESB_065470"/>
<gene>
    <name evidence="8" type="ORF">BESB_065470</name>
</gene>
<dbReference type="InterPro" id="IPR011545">
    <property type="entry name" value="DEAD/DEAH_box_helicase_dom"/>
</dbReference>
<evidence type="ECO:0000313" key="8">
    <source>
        <dbReference type="EMBL" id="PFH34515.1"/>
    </source>
</evidence>
<evidence type="ECO:0000256" key="1">
    <source>
        <dbReference type="ARBA" id="ARBA00022741"/>
    </source>
</evidence>
<dbReference type="RefSeq" id="XP_029218524.1">
    <property type="nucleotide sequence ID" value="XM_029364941.1"/>
</dbReference>
<feature type="region of interest" description="Disordered" evidence="6">
    <location>
        <begin position="577"/>
        <end position="596"/>
    </location>
</feature>
<evidence type="ECO:0000256" key="5">
    <source>
        <dbReference type="RuleBase" id="RU365068"/>
    </source>
</evidence>
<feature type="compositionally biased region" description="Basic and acidic residues" evidence="6">
    <location>
        <begin position="1234"/>
        <end position="1259"/>
    </location>
</feature>
<dbReference type="Proteomes" id="UP000224006">
    <property type="component" value="Chromosome VI"/>
</dbReference>
<dbReference type="PANTHER" id="PTHR24031">
    <property type="entry name" value="RNA HELICASE"/>
    <property type="match status" value="1"/>
</dbReference>
<evidence type="ECO:0000256" key="4">
    <source>
        <dbReference type="ARBA" id="ARBA00022884"/>
    </source>
</evidence>
<evidence type="ECO:0000259" key="7">
    <source>
        <dbReference type="PROSITE" id="PS51194"/>
    </source>
</evidence>
<feature type="region of interest" description="Disordered" evidence="6">
    <location>
        <begin position="401"/>
        <end position="449"/>
    </location>
</feature>
<evidence type="ECO:0000256" key="6">
    <source>
        <dbReference type="SAM" id="MobiDB-lite"/>
    </source>
</evidence>